<keyword evidence="1" id="KW-0808">Transferase</keyword>
<dbReference type="PANTHER" id="PTHR36451:SF1">
    <property type="entry name" value="OMEGA-HYDROXY-BETA-DIHYDROMENAQUINONE-9 SULFOTRANSFERASE STF3"/>
    <property type="match status" value="1"/>
</dbReference>
<comment type="caution">
    <text evidence="1">The sequence shown here is derived from an EMBL/GenBank/DDBJ whole genome shotgun (WGS) entry which is preliminary data.</text>
</comment>
<name>A0A4V4HNY9_9ACTN</name>
<gene>
    <name evidence="1" type="ORF">E9998_12945</name>
</gene>
<sequence>MRRLVLNATLGPATRARRDPERALAAWLARAGAIAEAADAEPDAEDYAFVDDLGVLLRAFAGVPGLTPVGWTAQLREAEQRLENRLRVKWIHARNPRVGAEAIERPVFIVGLPRTAAGLVHRILARSEPHRAPMLWELLRTGADGDDTAAQRSLDTVSRQLEALDGLGSAGRSAEPQRADWPGESTAVLWRTWRPLRCAHLPEYRAWLDQADATGDYVHLKQVLQVLQYGRTPRRWILRFPGDVARLDLVRRVFPDAVFVWTKRDPATALASFCSVVEALTVMHCKEVDPERIGRTWLGLLAEGYQRGRKLRRSLPADAVADLNYHRLVFDPHRYAPDLYDRIGAEWTHRDAMGLNEITGPANRPARRVDLGRYGLTEAAVAEAFADTDPALEVFTIQQWGPPPH</sequence>
<protein>
    <submittedName>
        <fullName evidence="1">Sulfotransferase</fullName>
    </submittedName>
</protein>
<reference evidence="1 2" key="1">
    <citation type="journal article" date="2018" name="Int. J. Syst. Evol. Microbiol.">
        <title>Glycomyces paridis sp. nov., isolated from the medicinal plant Paris polyphylla.</title>
        <authorList>
            <person name="Fang X.M."/>
            <person name="Bai J.L."/>
            <person name="Su J."/>
            <person name="Zhao L.L."/>
            <person name="Liu H.Y."/>
            <person name="Ma B.P."/>
            <person name="Zhang Y.Q."/>
            <person name="Yu L.Y."/>
        </authorList>
    </citation>
    <scope>NUCLEOTIDE SEQUENCE [LARGE SCALE GENOMIC DNA]</scope>
    <source>
        <strain evidence="1 2">CPCC 204357</strain>
    </source>
</reference>
<organism evidence="1 2">
    <name type="scientific">Glycomyces paridis</name>
    <dbReference type="NCBI Taxonomy" id="2126555"/>
    <lineage>
        <taxon>Bacteria</taxon>
        <taxon>Bacillati</taxon>
        <taxon>Actinomycetota</taxon>
        <taxon>Actinomycetes</taxon>
        <taxon>Glycomycetales</taxon>
        <taxon>Glycomycetaceae</taxon>
        <taxon>Glycomyces</taxon>
    </lineage>
</organism>
<dbReference type="InterPro" id="IPR027417">
    <property type="entry name" value="P-loop_NTPase"/>
</dbReference>
<dbReference type="Pfam" id="PF13469">
    <property type="entry name" value="Sulfotransfer_3"/>
    <property type="match status" value="1"/>
</dbReference>
<dbReference type="AlphaFoldDB" id="A0A4V4HNY9"/>
<evidence type="ECO:0000313" key="1">
    <source>
        <dbReference type="EMBL" id="THV27896.1"/>
    </source>
</evidence>
<proteinExistence type="predicted"/>
<dbReference type="EMBL" id="STGX01000009">
    <property type="protein sequence ID" value="THV27896.1"/>
    <property type="molecule type" value="Genomic_DNA"/>
</dbReference>
<keyword evidence="2" id="KW-1185">Reference proteome</keyword>
<dbReference type="PANTHER" id="PTHR36451">
    <property type="entry name" value="PAPS-DEPENDENT SULFOTRANSFERASE STF3"/>
    <property type="match status" value="1"/>
</dbReference>
<dbReference type="InterPro" id="IPR052736">
    <property type="entry name" value="Stf3_sulfotransferase"/>
</dbReference>
<dbReference type="Gene3D" id="3.40.50.300">
    <property type="entry name" value="P-loop containing nucleotide triphosphate hydrolases"/>
    <property type="match status" value="1"/>
</dbReference>
<accession>A0A4V4HNY9</accession>
<dbReference type="GO" id="GO:0016740">
    <property type="term" value="F:transferase activity"/>
    <property type="evidence" value="ECO:0007669"/>
    <property type="project" value="UniProtKB-KW"/>
</dbReference>
<dbReference type="Proteomes" id="UP000305792">
    <property type="component" value="Unassembled WGS sequence"/>
</dbReference>
<dbReference type="SUPFAM" id="SSF52540">
    <property type="entry name" value="P-loop containing nucleoside triphosphate hydrolases"/>
    <property type="match status" value="1"/>
</dbReference>
<evidence type="ECO:0000313" key="2">
    <source>
        <dbReference type="Proteomes" id="UP000305792"/>
    </source>
</evidence>
<dbReference type="RefSeq" id="WP_136530129.1">
    <property type="nucleotide sequence ID" value="NZ_STGX01000009.1"/>
</dbReference>
<dbReference type="OrthoDB" id="9777890at2"/>